<organism evidence="3 4">
    <name type="scientific">Halobellus ruber</name>
    <dbReference type="NCBI Taxonomy" id="2761102"/>
    <lineage>
        <taxon>Archaea</taxon>
        <taxon>Methanobacteriati</taxon>
        <taxon>Methanobacteriota</taxon>
        <taxon>Stenosarchaea group</taxon>
        <taxon>Halobacteria</taxon>
        <taxon>Halobacteriales</taxon>
        <taxon>Haloferacaceae</taxon>
        <taxon>Halobellus</taxon>
    </lineage>
</organism>
<reference evidence="3 4" key="1">
    <citation type="submission" date="2020-08" db="EMBL/GenBank/DDBJ databases">
        <authorList>
            <person name="Seo M.-J."/>
        </authorList>
    </citation>
    <scope>NUCLEOTIDE SEQUENCE [LARGE SCALE GENOMIC DNA]</scope>
    <source>
        <strain evidence="3 4">MBLA0160</strain>
    </source>
</reference>
<dbReference type="PANTHER" id="PTHR43384:SF10">
    <property type="entry name" value="ATPASE INVOLVED IN CHROMOSOME PARTITIONING, PARA_MIND FAMILY"/>
    <property type="match status" value="1"/>
</dbReference>
<dbReference type="GO" id="GO:0051782">
    <property type="term" value="P:negative regulation of cell division"/>
    <property type="evidence" value="ECO:0007669"/>
    <property type="project" value="TreeGrafter"/>
</dbReference>
<dbReference type="GO" id="GO:0005829">
    <property type="term" value="C:cytosol"/>
    <property type="evidence" value="ECO:0007669"/>
    <property type="project" value="TreeGrafter"/>
</dbReference>
<dbReference type="Proteomes" id="UP000546257">
    <property type="component" value="Unassembled WGS sequence"/>
</dbReference>
<feature type="compositionally biased region" description="Acidic residues" evidence="1">
    <location>
        <begin position="266"/>
        <end position="316"/>
    </location>
</feature>
<feature type="region of interest" description="Disordered" evidence="1">
    <location>
        <begin position="238"/>
        <end position="469"/>
    </location>
</feature>
<evidence type="ECO:0000256" key="1">
    <source>
        <dbReference type="SAM" id="MobiDB-lite"/>
    </source>
</evidence>
<evidence type="ECO:0000259" key="2">
    <source>
        <dbReference type="Pfam" id="PF01656"/>
    </source>
</evidence>
<accession>A0A7J9SM04</accession>
<proteinExistence type="predicted"/>
<name>A0A7J9SM04_9EURY</name>
<dbReference type="GO" id="GO:0016887">
    <property type="term" value="F:ATP hydrolysis activity"/>
    <property type="evidence" value="ECO:0007669"/>
    <property type="project" value="TreeGrafter"/>
</dbReference>
<feature type="compositionally biased region" description="Acidic residues" evidence="1">
    <location>
        <begin position="329"/>
        <end position="353"/>
    </location>
</feature>
<sequence length="469" mass="45688">MGRVYAVVSAKGGVGKTTTAANLAAALAAAGSRVAVVDGDLGMANLAGALGVDVGDVTLHDLLAGEADLGDAIHEGPHGLSVVPGSSALDAFSRADPERLEGVLDDLAADHDYVILDTGAGLSNDTVVPLTYVDEVLLVSTPTRDALGDTDKTRQVAARLGATVAGAALLRADPATAESDAVVETLDVGVLGTVPDADPIQRAAEAGEPLTTFAPGSPAAASFASLAAALTGEHVAAPATDDADPASGDPPAASDDADGAASTADAPDETADDAPGGIDDEADQSDEEGPADEGADASAGDEDEADTTDEPADEGAVDVKTDEPPPTDAEAEAAADGEADAAADADGEADATADADGGAEAADPDTEDPAVEPVDDTSDSPVEPADPDAVATAGDSGAAEESGVYTTPLEEVPIEEAEGGADGSGDGAPTTADGDDDTAAADTDHEATSDGDEADSNDGGGGFFSRFFG</sequence>
<feature type="compositionally biased region" description="Acidic residues" evidence="1">
    <location>
        <begin position="362"/>
        <end position="378"/>
    </location>
</feature>
<protein>
    <submittedName>
        <fullName evidence="3">AAA family ATPase</fullName>
    </submittedName>
</protein>
<evidence type="ECO:0000313" key="4">
    <source>
        <dbReference type="Proteomes" id="UP000546257"/>
    </source>
</evidence>
<keyword evidence="4" id="KW-1185">Reference proteome</keyword>
<dbReference type="Pfam" id="PF01656">
    <property type="entry name" value="CbiA"/>
    <property type="match status" value="1"/>
</dbReference>
<dbReference type="EMBL" id="JACKXD010000004">
    <property type="protein sequence ID" value="MBB6647119.1"/>
    <property type="molecule type" value="Genomic_DNA"/>
</dbReference>
<dbReference type="InterPro" id="IPR050625">
    <property type="entry name" value="ParA/MinD_ATPase"/>
</dbReference>
<dbReference type="GO" id="GO:0005524">
    <property type="term" value="F:ATP binding"/>
    <property type="evidence" value="ECO:0007669"/>
    <property type="project" value="TreeGrafter"/>
</dbReference>
<dbReference type="RefSeq" id="WP_185193490.1">
    <property type="nucleotide sequence ID" value="NZ_JACKXD010000004.1"/>
</dbReference>
<dbReference type="AlphaFoldDB" id="A0A7J9SM04"/>
<gene>
    <name evidence="3" type="ORF">H5V44_12630</name>
</gene>
<dbReference type="NCBIfam" id="TIGR01969">
    <property type="entry name" value="minD_arch"/>
    <property type="match status" value="1"/>
</dbReference>
<feature type="domain" description="CobQ/CobB/MinD/ParA nucleotide binding" evidence="2">
    <location>
        <begin position="6"/>
        <end position="210"/>
    </location>
</feature>
<dbReference type="Gene3D" id="3.40.50.300">
    <property type="entry name" value="P-loop containing nucleotide triphosphate hydrolases"/>
    <property type="match status" value="1"/>
</dbReference>
<evidence type="ECO:0000313" key="3">
    <source>
        <dbReference type="EMBL" id="MBB6647119.1"/>
    </source>
</evidence>
<comment type="caution">
    <text evidence="3">The sequence shown here is derived from an EMBL/GenBank/DDBJ whole genome shotgun (WGS) entry which is preliminary data.</text>
</comment>
<dbReference type="SUPFAM" id="SSF52540">
    <property type="entry name" value="P-loop containing nucleoside triphosphate hydrolases"/>
    <property type="match status" value="1"/>
</dbReference>
<dbReference type="InterPro" id="IPR002586">
    <property type="entry name" value="CobQ/CobB/MinD/ParA_Nub-bd_dom"/>
</dbReference>
<feature type="compositionally biased region" description="Low complexity" evidence="1">
    <location>
        <begin position="238"/>
        <end position="265"/>
    </location>
</feature>
<dbReference type="InterPro" id="IPR027417">
    <property type="entry name" value="P-loop_NTPase"/>
</dbReference>
<dbReference type="InterPro" id="IPR010224">
    <property type="entry name" value="MinD_archaea"/>
</dbReference>
<dbReference type="PANTHER" id="PTHR43384">
    <property type="entry name" value="SEPTUM SITE-DETERMINING PROTEIN MIND HOMOLOG, CHLOROPLASTIC-RELATED"/>
    <property type="match status" value="1"/>
</dbReference>
<dbReference type="GO" id="GO:0009898">
    <property type="term" value="C:cytoplasmic side of plasma membrane"/>
    <property type="evidence" value="ECO:0007669"/>
    <property type="project" value="TreeGrafter"/>
</dbReference>